<evidence type="ECO:0000313" key="4">
    <source>
        <dbReference type="EMBL" id="MFD1150902.1"/>
    </source>
</evidence>
<dbReference type="Proteomes" id="UP001597168">
    <property type="component" value="Unassembled WGS sequence"/>
</dbReference>
<dbReference type="PANTHER" id="PTHR43818">
    <property type="entry name" value="BCDNA.GH03377"/>
    <property type="match status" value="1"/>
</dbReference>
<proteinExistence type="predicted"/>
<dbReference type="PANTHER" id="PTHR43818:SF11">
    <property type="entry name" value="BCDNA.GH03377"/>
    <property type="match status" value="1"/>
</dbReference>
<dbReference type="SUPFAM" id="SSF51735">
    <property type="entry name" value="NAD(P)-binding Rossmann-fold domains"/>
    <property type="match status" value="1"/>
</dbReference>
<evidence type="ECO:0000313" key="5">
    <source>
        <dbReference type="Proteomes" id="UP001597168"/>
    </source>
</evidence>
<keyword evidence="1" id="KW-0560">Oxidoreductase</keyword>
<comment type="caution">
    <text evidence="4">The sequence shown here is derived from an EMBL/GenBank/DDBJ whole genome shotgun (WGS) entry which is preliminary data.</text>
</comment>
<keyword evidence="5" id="KW-1185">Reference proteome</keyword>
<organism evidence="4 5">
    <name type="scientific">Saccharothrix hoggarensis</name>
    <dbReference type="NCBI Taxonomy" id="913853"/>
    <lineage>
        <taxon>Bacteria</taxon>
        <taxon>Bacillati</taxon>
        <taxon>Actinomycetota</taxon>
        <taxon>Actinomycetes</taxon>
        <taxon>Pseudonocardiales</taxon>
        <taxon>Pseudonocardiaceae</taxon>
        <taxon>Saccharothrix</taxon>
    </lineage>
</organism>
<gene>
    <name evidence="4" type="ORF">ACFQ3T_27565</name>
</gene>
<evidence type="ECO:0000259" key="3">
    <source>
        <dbReference type="Pfam" id="PF22725"/>
    </source>
</evidence>
<accession>A0ABW3R1B8</accession>
<dbReference type="EMBL" id="JBHTLK010000193">
    <property type="protein sequence ID" value="MFD1150902.1"/>
    <property type="molecule type" value="Genomic_DNA"/>
</dbReference>
<name>A0ABW3R1B8_9PSEU</name>
<dbReference type="InterPro" id="IPR036291">
    <property type="entry name" value="NAD(P)-bd_dom_sf"/>
</dbReference>
<dbReference type="InterPro" id="IPR055170">
    <property type="entry name" value="GFO_IDH_MocA-like_dom"/>
</dbReference>
<feature type="domain" description="GFO/IDH/MocA-like oxidoreductase" evidence="3">
    <location>
        <begin position="144"/>
        <end position="276"/>
    </location>
</feature>
<dbReference type="InterPro" id="IPR050463">
    <property type="entry name" value="Gfo/Idh/MocA_oxidrdct_glycsds"/>
</dbReference>
<feature type="domain" description="Gfo/Idh/MocA-like oxidoreductase N-terminal" evidence="2">
    <location>
        <begin position="5"/>
        <end position="125"/>
    </location>
</feature>
<evidence type="ECO:0000259" key="2">
    <source>
        <dbReference type="Pfam" id="PF01408"/>
    </source>
</evidence>
<dbReference type="Pfam" id="PF22725">
    <property type="entry name" value="GFO_IDH_MocA_C3"/>
    <property type="match status" value="1"/>
</dbReference>
<sequence>MTEEIGVGMVGHAFMGAVHSHAWRSVHRFFDVPLTPRLAALGGRDAARTKEASAKYGWAATETDWRALVARDDVHVVDICTPGDTHAEIALAALAAGKHVLCEKPLANSVAEAEAMAAAAEDAARRGVRSMVAFNYRRVPAIALARAIVAEGRIGDVRHVRAVYLQDWLSDPEAPMTWRLRRELAGSGALGDLGAHIVDAAQYVTGDLITGVSATTETFVTSRPDGDGRGEVTVDDAAVFLARFSSGALATFEATRYASGRKNAMRLEVNGSRGSLAFDFESMNELSVFEADGREAGFRRILVTEPDHPYLAAWWPPGHLLGYEHTFTHEIADFLTAIGDGADPSPGFAEGLRVQRVLAAVEESAARQSTWTTIGDAR</sequence>
<protein>
    <submittedName>
        <fullName evidence="4">Gfo/Idh/MocA family protein</fullName>
    </submittedName>
</protein>
<dbReference type="InterPro" id="IPR000683">
    <property type="entry name" value="Gfo/Idh/MocA-like_OxRdtase_N"/>
</dbReference>
<reference evidence="5" key="1">
    <citation type="journal article" date="2019" name="Int. J. Syst. Evol. Microbiol.">
        <title>The Global Catalogue of Microorganisms (GCM) 10K type strain sequencing project: providing services to taxonomists for standard genome sequencing and annotation.</title>
        <authorList>
            <consortium name="The Broad Institute Genomics Platform"/>
            <consortium name="The Broad Institute Genome Sequencing Center for Infectious Disease"/>
            <person name="Wu L."/>
            <person name="Ma J."/>
        </authorList>
    </citation>
    <scope>NUCLEOTIDE SEQUENCE [LARGE SCALE GENOMIC DNA]</scope>
    <source>
        <strain evidence="5">CCUG 60214</strain>
    </source>
</reference>
<dbReference type="SUPFAM" id="SSF55347">
    <property type="entry name" value="Glyceraldehyde-3-phosphate dehydrogenase-like, C-terminal domain"/>
    <property type="match status" value="1"/>
</dbReference>
<dbReference type="Pfam" id="PF01408">
    <property type="entry name" value="GFO_IDH_MocA"/>
    <property type="match status" value="1"/>
</dbReference>
<evidence type="ECO:0000256" key="1">
    <source>
        <dbReference type="ARBA" id="ARBA00023002"/>
    </source>
</evidence>
<dbReference type="RefSeq" id="WP_380727412.1">
    <property type="nucleotide sequence ID" value="NZ_JBHTLK010000193.1"/>
</dbReference>
<dbReference type="Gene3D" id="3.40.50.720">
    <property type="entry name" value="NAD(P)-binding Rossmann-like Domain"/>
    <property type="match status" value="1"/>
</dbReference>
<dbReference type="Gene3D" id="3.30.360.10">
    <property type="entry name" value="Dihydrodipicolinate Reductase, domain 2"/>
    <property type="match status" value="1"/>
</dbReference>